<feature type="region of interest" description="Disordered" evidence="8">
    <location>
        <begin position="1"/>
        <end position="287"/>
    </location>
</feature>
<dbReference type="EMBL" id="JAPCWZ010000003">
    <property type="protein sequence ID" value="KAK8873667.1"/>
    <property type="molecule type" value="Genomic_DNA"/>
</dbReference>
<evidence type="ECO:0000256" key="5">
    <source>
        <dbReference type="ARBA" id="ARBA00015162"/>
    </source>
</evidence>
<dbReference type="SMART" id="SM01312">
    <property type="entry name" value="RTC4"/>
    <property type="match status" value="1"/>
</dbReference>
<evidence type="ECO:0000256" key="7">
    <source>
        <dbReference type="ARBA" id="ARBA00023242"/>
    </source>
</evidence>
<name>A0ABR2J8C3_9PEZI</name>
<feature type="compositionally biased region" description="Basic and acidic residues" evidence="8">
    <location>
        <begin position="47"/>
        <end position="56"/>
    </location>
</feature>
<feature type="compositionally biased region" description="Polar residues" evidence="8">
    <location>
        <begin position="146"/>
        <end position="169"/>
    </location>
</feature>
<reference evidence="10 11" key="1">
    <citation type="journal article" date="2024" name="IMA Fungus">
        <title>Apiospora arundinis, a panoply of carbohydrate-active enzymes and secondary metabolites.</title>
        <authorList>
            <person name="Sorensen T."/>
            <person name="Petersen C."/>
            <person name="Muurmann A.T."/>
            <person name="Christiansen J.V."/>
            <person name="Brundto M.L."/>
            <person name="Overgaard C.K."/>
            <person name="Boysen A.T."/>
            <person name="Wollenberg R.D."/>
            <person name="Larsen T.O."/>
            <person name="Sorensen J.L."/>
            <person name="Nielsen K.L."/>
            <person name="Sondergaard T.E."/>
        </authorList>
    </citation>
    <scope>NUCLEOTIDE SEQUENCE [LARGE SCALE GENOMIC DNA]</scope>
    <source>
        <strain evidence="10 11">AAU 773</strain>
    </source>
</reference>
<keyword evidence="7" id="KW-0539">Nucleus</keyword>
<accession>A0ABR2J8C3</accession>
<dbReference type="InterPro" id="IPR039024">
    <property type="entry name" value="RTC4"/>
</dbReference>
<comment type="similarity">
    <text evidence="4">Belongs to the RTC4 family.</text>
</comment>
<evidence type="ECO:0000256" key="8">
    <source>
        <dbReference type="SAM" id="MobiDB-lite"/>
    </source>
</evidence>
<evidence type="ECO:0000259" key="9">
    <source>
        <dbReference type="SMART" id="SM01312"/>
    </source>
</evidence>
<dbReference type="PANTHER" id="PTHR41391">
    <property type="entry name" value="RESTRICTION OF TELOMERE CAPPING PROTEIN 4"/>
    <property type="match status" value="1"/>
</dbReference>
<comment type="subcellular location">
    <subcellularLocation>
        <location evidence="3">Cytoplasm</location>
    </subcellularLocation>
    <subcellularLocation>
        <location evidence="2">Nucleus</location>
    </subcellularLocation>
</comment>
<dbReference type="InterPro" id="IPR028094">
    <property type="entry name" value="RTC4_C"/>
</dbReference>
<evidence type="ECO:0000256" key="2">
    <source>
        <dbReference type="ARBA" id="ARBA00004123"/>
    </source>
</evidence>
<dbReference type="PANTHER" id="PTHR41391:SF1">
    <property type="entry name" value="RESTRICTION OF TELOMERE CAPPING PROTEIN 4"/>
    <property type="match status" value="1"/>
</dbReference>
<feature type="compositionally biased region" description="Acidic residues" evidence="8">
    <location>
        <begin position="321"/>
        <end position="336"/>
    </location>
</feature>
<dbReference type="Pfam" id="PF14474">
    <property type="entry name" value="RTC4"/>
    <property type="match status" value="1"/>
</dbReference>
<keyword evidence="6" id="KW-0963">Cytoplasm</keyword>
<protein>
    <recommendedName>
        <fullName evidence="5">Restriction of telomere capping protein 4</fullName>
    </recommendedName>
</protein>
<evidence type="ECO:0000313" key="11">
    <source>
        <dbReference type="Proteomes" id="UP001390339"/>
    </source>
</evidence>
<keyword evidence="11" id="KW-1185">Reference proteome</keyword>
<feature type="compositionally biased region" description="Basic residues" evidence="8">
    <location>
        <begin position="77"/>
        <end position="91"/>
    </location>
</feature>
<comment type="function">
    <text evidence="1">May be involved in a process influencing telomere capping.</text>
</comment>
<proteinExistence type="inferred from homology"/>
<evidence type="ECO:0000256" key="3">
    <source>
        <dbReference type="ARBA" id="ARBA00004496"/>
    </source>
</evidence>
<evidence type="ECO:0000256" key="6">
    <source>
        <dbReference type="ARBA" id="ARBA00022490"/>
    </source>
</evidence>
<gene>
    <name evidence="10" type="ORF">PGQ11_004181</name>
</gene>
<feature type="domain" description="Restriction of telomere capping protein 4 C-terminal" evidence="9">
    <location>
        <begin position="419"/>
        <end position="536"/>
    </location>
</feature>
<comment type="caution">
    <text evidence="10">The sequence shown here is derived from an EMBL/GenBank/DDBJ whole genome shotgun (WGS) entry which is preliminary data.</text>
</comment>
<sequence>MTGRRVGLSKKESVKHLLSAHKTASTPKMEDVDVNAPPQASDSEPEAPPKAEYHDSDSDEGWQTQKDIEPTDFSGGKRSRSPGRGSQRRVRAKIDTTSNRANGGGPVKIRAPGRSKMPPGRTGANHHVDDHGFSKSIKSSKKKYGGNSQRSSQNSAPRSSAPQESSTKAQFKRHNVSSSPSGTPEAASSKAKLIEHSPIKFPSKTPAKQKLRSPNLDLGGSPKTSKSKGPLDSSKRPGANGKQRAAFKAPTLDDLDLGSDDERFLRNRNKGNTPEAQTEKLPKRPTIKLPDLEGLGSFADNMAGVEVLSTQRLGFMKDESSNEDLVSELSSDEDSPGDTNWQETSVVAHCPMCGQSVDSELLKKHTTRGRMTIRQQTTFCLSHKRKEAEEIRKDNSYPEVDWDELEARFTAHKDLINDILMGDRASHFASLLSNKVEAGKDRTLLKTDESLTPGYYGPRGLRVMTELIMHSFSDTVRKRAIEDHLVSARTYTGYVQSVLVPELAVRLIMEDMDVDEESARQIMDESRGLGDVLYEETRDVVVRESDDED</sequence>
<dbReference type="Proteomes" id="UP001390339">
    <property type="component" value="Unassembled WGS sequence"/>
</dbReference>
<evidence type="ECO:0000313" key="10">
    <source>
        <dbReference type="EMBL" id="KAK8873667.1"/>
    </source>
</evidence>
<feature type="region of interest" description="Disordered" evidence="8">
    <location>
        <begin position="319"/>
        <end position="340"/>
    </location>
</feature>
<organism evidence="10 11">
    <name type="scientific">Apiospora arundinis</name>
    <dbReference type="NCBI Taxonomy" id="335852"/>
    <lineage>
        <taxon>Eukaryota</taxon>
        <taxon>Fungi</taxon>
        <taxon>Dikarya</taxon>
        <taxon>Ascomycota</taxon>
        <taxon>Pezizomycotina</taxon>
        <taxon>Sordariomycetes</taxon>
        <taxon>Xylariomycetidae</taxon>
        <taxon>Amphisphaeriales</taxon>
        <taxon>Apiosporaceae</taxon>
        <taxon>Apiospora</taxon>
    </lineage>
</organism>
<evidence type="ECO:0000256" key="4">
    <source>
        <dbReference type="ARBA" id="ARBA00009461"/>
    </source>
</evidence>
<evidence type="ECO:0000256" key="1">
    <source>
        <dbReference type="ARBA" id="ARBA00002738"/>
    </source>
</evidence>